<dbReference type="EMBL" id="CP093351">
    <property type="protein sequence ID" value="WOH16445.1"/>
    <property type="molecule type" value="Genomic_DNA"/>
</dbReference>
<evidence type="ECO:0000313" key="2">
    <source>
        <dbReference type="EMBL" id="KZM83460.1"/>
    </source>
</evidence>
<gene>
    <name evidence="2" type="ORF">DCAR_031029</name>
    <name evidence="3" type="ORF">DCAR_0935998</name>
</gene>
<dbReference type="Gramene" id="KZM83460">
    <property type="protein sequence ID" value="KZM83460"/>
    <property type="gene ID" value="DCAR_031029"/>
</dbReference>
<accession>A0A175YJN6</accession>
<name>A0A175YJN6_DAUCS</name>
<keyword evidence="4" id="KW-1185">Reference proteome</keyword>
<organism evidence="2">
    <name type="scientific">Daucus carota subsp. sativus</name>
    <name type="common">Carrot</name>
    <dbReference type="NCBI Taxonomy" id="79200"/>
    <lineage>
        <taxon>Eukaryota</taxon>
        <taxon>Viridiplantae</taxon>
        <taxon>Streptophyta</taxon>
        <taxon>Embryophyta</taxon>
        <taxon>Tracheophyta</taxon>
        <taxon>Spermatophyta</taxon>
        <taxon>Magnoliopsida</taxon>
        <taxon>eudicotyledons</taxon>
        <taxon>Gunneridae</taxon>
        <taxon>Pentapetalae</taxon>
        <taxon>asterids</taxon>
        <taxon>campanulids</taxon>
        <taxon>Apiales</taxon>
        <taxon>Apiaceae</taxon>
        <taxon>Apioideae</taxon>
        <taxon>Scandiceae</taxon>
        <taxon>Daucinae</taxon>
        <taxon>Daucus</taxon>
        <taxon>Daucus sect. Daucus</taxon>
    </lineage>
</organism>
<evidence type="ECO:0000313" key="4">
    <source>
        <dbReference type="Proteomes" id="UP000077755"/>
    </source>
</evidence>
<feature type="coiled-coil region" evidence="1">
    <location>
        <begin position="137"/>
        <end position="164"/>
    </location>
</feature>
<sequence>MVKSLMKECFRKAKVVARREKDDMKECALQNEIPVVSDIFIHKENVKCDSGSQDKIKAIIPHPHFPPYAVESPKAIYRVRKCFGRGFVKNICGSQQEAPLWIWSARIVGVLTLGGLSISALNWVFTGKSSIRDLFNYEKELQRISKLKKKVARVEEQNKLFVELIETEEAAITKLKGADAEGVTNSKPETREVIGKFEIQPSDMVAEVFKDVKSKGIWYVKP</sequence>
<dbReference type="Proteomes" id="UP000077755">
    <property type="component" value="Chromosome 9"/>
</dbReference>
<reference evidence="3" key="2">
    <citation type="submission" date="2022-03" db="EMBL/GenBank/DDBJ databases">
        <title>Draft title - Genomic analysis of global carrot germplasm unveils the trajectory of domestication and the origin of high carotenoid orange carrot.</title>
        <authorList>
            <person name="Iorizzo M."/>
            <person name="Ellison S."/>
            <person name="Senalik D."/>
            <person name="Macko-Podgorni A."/>
            <person name="Grzebelus D."/>
            <person name="Bostan H."/>
            <person name="Rolling W."/>
            <person name="Curaba J."/>
            <person name="Simon P."/>
        </authorList>
    </citation>
    <scope>NUCLEOTIDE SEQUENCE</scope>
    <source>
        <tissue evidence="3">Leaf</tissue>
    </source>
</reference>
<dbReference type="EMBL" id="LNRQ01000009">
    <property type="protein sequence ID" value="KZM83460.1"/>
    <property type="molecule type" value="Genomic_DNA"/>
</dbReference>
<protein>
    <submittedName>
        <fullName evidence="2">Uncharacterized protein</fullName>
    </submittedName>
</protein>
<evidence type="ECO:0000256" key="1">
    <source>
        <dbReference type="SAM" id="Coils"/>
    </source>
</evidence>
<dbReference type="AlphaFoldDB" id="A0A175YJN6"/>
<proteinExistence type="predicted"/>
<keyword evidence="1" id="KW-0175">Coiled coil</keyword>
<evidence type="ECO:0000313" key="3">
    <source>
        <dbReference type="EMBL" id="WOH16445.1"/>
    </source>
</evidence>
<reference evidence="2" key="1">
    <citation type="journal article" date="2016" name="Nat. Genet.">
        <title>A high-quality carrot genome assembly provides new insights into carotenoid accumulation and asterid genome evolution.</title>
        <authorList>
            <person name="Iorizzo M."/>
            <person name="Ellison S."/>
            <person name="Senalik D."/>
            <person name="Zeng P."/>
            <person name="Satapoomin P."/>
            <person name="Huang J."/>
            <person name="Bowman M."/>
            <person name="Iovene M."/>
            <person name="Sanseverino W."/>
            <person name="Cavagnaro P."/>
            <person name="Yildiz M."/>
            <person name="Macko-Podgorni A."/>
            <person name="Moranska E."/>
            <person name="Grzebelus E."/>
            <person name="Grzebelus D."/>
            <person name="Ashrafi H."/>
            <person name="Zheng Z."/>
            <person name="Cheng S."/>
            <person name="Spooner D."/>
            <person name="Van Deynze A."/>
            <person name="Simon P."/>
        </authorList>
    </citation>
    <scope>NUCLEOTIDE SEQUENCE [LARGE SCALE GENOMIC DNA]</scope>
    <source>
        <tissue evidence="2">Leaf</tissue>
    </source>
</reference>